<dbReference type="RefSeq" id="WP_063769137.1">
    <property type="nucleotide sequence ID" value="NZ_CADEQJ010000009.1"/>
</dbReference>
<dbReference type="GeneID" id="66461677"/>
<protein>
    <submittedName>
        <fullName evidence="4">Efflux transporter, outer membrane factor (OMF) lipo, NodT family protein</fullName>
    </submittedName>
</protein>
<dbReference type="GO" id="GO:0005886">
    <property type="term" value="C:plasma membrane"/>
    <property type="evidence" value="ECO:0007669"/>
    <property type="project" value="UniProtKB-SubCell"/>
</dbReference>
<dbReference type="Pfam" id="PF02321">
    <property type="entry name" value="OEP"/>
    <property type="match status" value="2"/>
</dbReference>
<dbReference type="Gene3D" id="1.20.1600.10">
    <property type="entry name" value="Outer membrane efflux proteins (OEP)"/>
    <property type="match status" value="1"/>
</dbReference>
<accession>A0AAW3F5B0</accession>
<dbReference type="PANTHER" id="PTHR30203:SF25">
    <property type="entry name" value="OUTER MEMBRANE PROTEIN-RELATED"/>
    <property type="match status" value="1"/>
</dbReference>
<feature type="compositionally biased region" description="Polar residues" evidence="3">
    <location>
        <begin position="504"/>
        <end position="523"/>
    </location>
</feature>
<dbReference type="GO" id="GO:0015562">
    <property type="term" value="F:efflux transmembrane transporter activity"/>
    <property type="evidence" value="ECO:0007669"/>
    <property type="project" value="InterPro"/>
</dbReference>
<comment type="similarity">
    <text evidence="1 2">Belongs to the outer membrane factor (OMF) (TC 1.B.17) family.</text>
</comment>
<dbReference type="Gene3D" id="2.20.200.10">
    <property type="entry name" value="Outer membrane efflux proteins (OEP)"/>
    <property type="match status" value="1"/>
</dbReference>
<keyword evidence="2" id="KW-0449">Lipoprotein</keyword>
<dbReference type="PANTHER" id="PTHR30203">
    <property type="entry name" value="OUTER MEMBRANE CATION EFFLUX PROTEIN"/>
    <property type="match status" value="1"/>
</dbReference>
<comment type="caution">
    <text evidence="4">The sequence shown here is derived from an EMBL/GenBank/DDBJ whole genome shotgun (WGS) entry which is preliminary data.</text>
</comment>
<dbReference type="AlphaFoldDB" id="A0AAW3F5B0"/>
<dbReference type="InterPro" id="IPR010131">
    <property type="entry name" value="MdtP/NodT-like"/>
</dbReference>
<keyword evidence="2" id="KW-0812">Transmembrane</keyword>
<feature type="region of interest" description="Disordered" evidence="3">
    <location>
        <begin position="493"/>
        <end position="523"/>
    </location>
</feature>
<name>A0AAW3F5B0_BURGA</name>
<keyword evidence="2" id="KW-0472">Membrane</keyword>
<evidence type="ECO:0000313" key="5">
    <source>
        <dbReference type="Proteomes" id="UP000029590"/>
    </source>
</evidence>
<evidence type="ECO:0000256" key="3">
    <source>
        <dbReference type="SAM" id="MobiDB-lite"/>
    </source>
</evidence>
<sequence length="523" mass="56183">MDANKMVSMNTERRLPWRALAPAALASLLLAGCMVGPDYHRPELAMADHYHSGAALGQLASDGNTDLARWWRGFDDPVLTRIVERVLAQNLDLEAAQARVIQARAAAGQAATGWLPQGSLDGSVTEQRQSLVSPFGTVASQFPGYKRNITVEQIDVGASWELDLAGGLHRQAEALRDEADAAEASRMGTRVSVVAEAADAYFQLRSAQAAIVLLREQIDTDQAYVRVMDDRVHQGVALDRERDDAEATLAQDRALLPGLRTLAERQRNRLDVLMGDAPGTNAAAIGDTPPDMWVSPGLPADLRPADLLRRRPDVISAERKLASSTAGIGAALSQYYPDISLSGLLGFDRMNNGSLFTARAFEPTALAGLHWRLFDFGRVDAEVTQAKGARAEAFARYRQSVLRASEDVENALVALAEAGENTDQWRAAVSANSRAEQSAQRSYQQGAAAEGDLLLRRRSLLEARRAWVLASGDRARATVAAYRALGGGWAPEAPRDSHEAALASNASASTQPVAGTPHANATP</sequence>
<evidence type="ECO:0000256" key="1">
    <source>
        <dbReference type="ARBA" id="ARBA00007613"/>
    </source>
</evidence>
<evidence type="ECO:0000313" key="4">
    <source>
        <dbReference type="EMBL" id="KGC14901.1"/>
    </source>
</evidence>
<proteinExistence type="inferred from homology"/>
<dbReference type="EMBL" id="JPGG01000016">
    <property type="protein sequence ID" value="KGC14901.1"/>
    <property type="molecule type" value="Genomic_DNA"/>
</dbReference>
<gene>
    <name evidence="4" type="ORF">DM48_239</name>
</gene>
<dbReference type="NCBIfam" id="TIGR01845">
    <property type="entry name" value="outer_NodT"/>
    <property type="match status" value="1"/>
</dbReference>
<dbReference type="Proteomes" id="UP000029590">
    <property type="component" value="Unassembled WGS sequence"/>
</dbReference>
<dbReference type="KEGG" id="bgo:BM43_4295"/>
<evidence type="ECO:0000256" key="2">
    <source>
        <dbReference type="RuleBase" id="RU362097"/>
    </source>
</evidence>
<keyword evidence="2" id="KW-1134">Transmembrane beta strand</keyword>
<dbReference type="InterPro" id="IPR003423">
    <property type="entry name" value="OMP_efflux"/>
</dbReference>
<dbReference type="PROSITE" id="PS51257">
    <property type="entry name" value="PROKAR_LIPOPROTEIN"/>
    <property type="match status" value="1"/>
</dbReference>
<keyword evidence="2" id="KW-0564">Palmitate</keyword>
<comment type="subcellular location">
    <subcellularLocation>
        <location evidence="2">Cell membrane</location>
        <topology evidence="2">Lipid-anchor</topology>
    </subcellularLocation>
</comment>
<organism evidence="4 5">
    <name type="scientific">Burkholderia gladioli</name>
    <name type="common">Pseudomonas marginata</name>
    <name type="synonym">Phytomonas marginata</name>
    <dbReference type="NCBI Taxonomy" id="28095"/>
    <lineage>
        <taxon>Bacteria</taxon>
        <taxon>Pseudomonadati</taxon>
        <taxon>Pseudomonadota</taxon>
        <taxon>Betaproteobacteria</taxon>
        <taxon>Burkholderiales</taxon>
        <taxon>Burkholderiaceae</taxon>
        <taxon>Burkholderia</taxon>
    </lineage>
</organism>
<dbReference type="SUPFAM" id="SSF56954">
    <property type="entry name" value="Outer membrane efflux proteins (OEP)"/>
    <property type="match status" value="1"/>
</dbReference>
<reference evidence="4 5" key="1">
    <citation type="submission" date="2014-04" db="EMBL/GenBank/DDBJ databases">
        <authorList>
            <person name="Bishop-Lilly K.A."/>
            <person name="Broomall S.M."/>
            <person name="Chain P.S."/>
            <person name="Chertkov O."/>
            <person name="Coyne S.R."/>
            <person name="Daligault H.E."/>
            <person name="Davenport K.W."/>
            <person name="Erkkila T."/>
            <person name="Frey K.G."/>
            <person name="Gibbons H.S."/>
            <person name="Gu W."/>
            <person name="Jaissle J."/>
            <person name="Johnson S.L."/>
            <person name="Koroleva G.I."/>
            <person name="Ladner J.T."/>
            <person name="Lo C.-C."/>
            <person name="Minogue T.D."/>
            <person name="Munk C."/>
            <person name="Palacios G.F."/>
            <person name="Redden C.L."/>
            <person name="Rosenzweig C.N."/>
            <person name="Scholz M.B."/>
            <person name="Teshima H."/>
            <person name="Xu Y."/>
        </authorList>
    </citation>
    <scope>NUCLEOTIDE SEQUENCE [LARGE SCALE GENOMIC DNA]</scope>
    <source>
        <strain evidence="5">gladioli</strain>
    </source>
</reference>